<dbReference type="GO" id="GO:0015562">
    <property type="term" value="F:efflux transmembrane transporter activity"/>
    <property type="evidence" value="ECO:0007669"/>
    <property type="project" value="InterPro"/>
</dbReference>
<dbReference type="Proteomes" id="UP000216885">
    <property type="component" value="Unassembled WGS sequence"/>
</dbReference>
<keyword evidence="5 9" id="KW-0732">Signal</keyword>
<reference evidence="11 12" key="1">
    <citation type="submission" date="2017-05" db="EMBL/GenBank/DDBJ databases">
        <title>Complete and WGS of Bordetella genogroups.</title>
        <authorList>
            <person name="Spilker T."/>
            <person name="LiPuma J."/>
        </authorList>
    </citation>
    <scope>NUCLEOTIDE SEQUENCE [LARGE SCALE GENOMIC DNA]</scope>
    <source>
        <strain evidence="11 12">AU9919</strain>
    </source>
</reference>
<keyword evidence="7 9" id="KW-0564">Palmitate</keyword>
<dbReference type="Gene3D" id="2.20.200.10">
    <property type="entry name" value="Outer membrane efflux proteins (OEP)"/>
    <property type="match status" value="1"/>
</dbReference>
<evidence type="ECO:0000313" key="11">
    <source>
        <dbReference type="EMBL" id="OZI56882.1"/>
    </source>
</evidence>
<evidence type="ECO:0000256" key="3">
    <source>
        <dbReference type="ARBA" id="ARBA00022452"/>
    </source>
</evidence>
<keyword evidence="8 9" id="KW-0449">Lipoprotein</keyword>
<evidence type="ECO:0000256" key="10">
    <source>
        <dbReference type="SAM" id="Coils"/>
    </source>
</evidence>
<protein>
    <recommendedName>
        <fullName evidence="13">Multidrug transporter</fullName>
    </recommendedName>
</protein>
<feature type="chain" id="PRO_5011812036" description="Multidrug transporter" evidence="9">
    <location>
        <begin position="20"/>
        <end position="472"/>
    </location>
</feature>
<dbReference type="AlphaFoldDB" id="A0A261U653"/>
<keyword evidence="4 9" id="KW-0812">Transmembrane</keyword>
<keyword evidence="3 9" id="KW-1134">Transmembrane beta strand</keyword>
<evidence type="ECO:0000256" key="2">
    <source>
        <dbReference type="ARBA" id="ARBA00007613"/>
    </source>
</evidence>
<dbReference type="EMBL" id="NEVQ01000013">
    <property type="protein sequence ID" value="OZI56882.1"/>
    <property type="molecule type" value="Genomic_DNA"/>
</dbReference>
<evidence type="ECO:0000256" key="4">
    <source>
        <dbReference type="ARBA" id="ARBA00022692"/>
    </source>
</evidence>
<comment type="caution">
    <text evidence="11">The sequence shown here is derived from an EMBL/GenBank/DDBJ whole genome shotgun (WGS) entry which is preliminary data.</text>
</comment>
<gene>
    <name evidence="11" type="ORF">CAL20_15965</name>
</gene>
<dbReference type="SUPFAM" id="SSF56954">
    <property type="entry name" value="Outer membrane efflux proteins (OEP)"/>
    <property type="match status" value="1"/>
</dbReference>
<dbReference type="InterPro" id="IPR003423">
    <property type="entry name" value="OMP_efflux"/>
</dbReference>
<feature type="coiled-coil region" evidence="10">
    <location>
        <begin position="215"/>
        <end position="249"/>
    </location>
</feature>
<evidence type="ECO:0000256" key="8">
    <source>
        <dbReference type="ARBA" id="ARBA00023288"/>
    </source>
</evidence>
<dbReference type="PANTHER" id="PTHR30203">
    <property type="entry name" value="OUTER MEMBRANE CATION EFFLUX PROTEIN"/>
    <property type="match status" value="1"/>
</dbReference>
<evidence type="ECO:0000313" key="12">
    <source>
        <dbReference type="Proteomes" id="UP000216885"/>
    </source>
</evidence>
<evidence type="ECO:0000256" key="9">
    <source>
        <dbReference type="RuleBase" id="RU362097"/>
    </source>
</evidence>
<feature type="signal peptide" evidence="9">
    <location>
        <begin position="1"/>
        <end position="19"/>
    </location>
</feature>
<dbReference type="Pfam" id="PF02321">
    <property type="entry name" value="OEP"/>
    <property type="match status" value="2"/>
</dbReference>
<dbReference type="GO" id="GO:0005886">
    <property type="term" value="C:plasma membrane"/>
    <property type="evidence" value="ECO:0007669"/>
    <property type="project" value="UniProtKB-SubCell"/>
</dbReference>
<dbReference type="PANTHER" id="PTHR30203:SF20">
    <property type="entry name" value="MULTIDRUG RESISTANCE OUTER MEMBRANE PROTEIN MDTP-RELATED"/>
    <property type="match status" value="1"/>
</dbReference>
<evidence type="ECO:0000256" key="6">
    <source>
        <dbReference type="ARBA" id="ARBA00023136"/>
    </source>
</evidence>
<dbReference type="RefSeq" id="WP_094822047.1">
    <property type="nucleotide sequence ID" value="NZ_NEVO01000008.1"/>
</dbReference>
<evidence type="ECO:0008006" key="13">
    <source>
        <dbReference type="Google" id="ProtNLM"/>
    </source>
</evidence>
<keyword evidence="6 9" id="KW-0472">Membrane</keyword>
<name>A0A261U653_9BORD</name>
<proteinExistence type="inferred from homology"/>
<accession>A0A261U653</accession>
<organism evidence="11 12">
    <name type="scientific">Bordetella genomosp. 4</name>
    <dbReference type="NCBI Taxonomy" id="463044"/>
    <lineage>
        <taxon>Bacteria</taxon>
        <taxon>Pseudomonadati</taxon>
        <taxon>Pseudomonadota</taxon>
        <taxon>Betaproteobacteria</taxon>
        <taxon>Burkholderiales</taxon>
        <taxon>Alcaligenaceae</taxon>
        <taxon>Bordetella</taxon>
    </lineage>
</organism>
<keyword evidence="10" id="KW-0175">Coiled coil</keyword>
<evidence type="ECO:0000256" key="5">
    <source>
        <dbReference type="ARBA" id="ARBA00022729"/>
    </source>
</evidence>
<dbReference type="InterPro" id="IPR010131">
    <property type="entry name" value="MdtP/NodT-like"/>
</dbReference>
<dbReference type="OrthoDB" id="9770517at2"/>
<comment type="similarity">
    <text evidence="2 9">Belongs to the outer membrane factor (OMF) (TC 1.B.17) family.</text>
</comment>
<evidence type="ECO:0000256" key="1">
    <source>
        <dbReference type="ARBA" id="ARBA00004370"/>
    </source>
</evidence>
<dbReference type="PROSITE" id="PS51257">
    <property type="entry name" value="PROKAR_LIPOPROTEIN"/>
    <property type="match status" value="1"/>
</dbReference>
<sequence length="472" mass="50928">MKPLLPVALLLVLAGCASMDPTTEPVAPLEATQLGLQNASVSWPDTQWWRRYGDAQLDALVDEALANSPSMTSAQARLAQANAAVRGARAPLMPRVDANYSLSREHLPEKYIYQPPMAGSVVSDNRLALDFSYELDFWGKNRARLNAAISQRAAAEADTQAARNVLARAMVRSYLNLQNAFAQRQVLQRIVQQRIDVLQLTRDRQRAGLDTQVEVKQAESSVAAAKVDLTQTETNLAQLRNQVAALAGAGPVRGQSLQPVALSARAGVIPENVPLELLGHRPDITAARWRAEAAQRQIEAARAEFYPNINLVAFAGFQAIGTGNLLDAASRTAGIGPAITLPIFHGGELNANLAGRKADADVAVSDYNQTVLDAVHQTADAIDGLRLIDREIEQQHQAREAIDAAYELAVQRYRAGMGNYLTVLVAQTGVLTQTRLDTDVRFRAYQLDADLAYALGGGYAPAADTPADSSSH</sequence>
<comment type="subcellular location">
    <subcellularLocation>
        <location evidence="9">Cell membrane</location>
        <topology evidence="9">Lipid-anchor</topology>
    </subcellularLocation>
    <subcellularLocation>
        <location evidence="1">Membrane</location>
    </subcellularLocation>
</comment>
<evidence type="ECO:0000256" key="7">
    <source>
        <dbReference type="ARBA" id="ARBA00023139"/>
    </source>
</evidence>
<dbReference type="Gene3D" id="1.20.1600.10">
    <property type="entry name" value="Outer membrane efflux proteins (OEP)"/>
    <property type="match status" value="1"/>
</dbReference>
<keyword evidence="12" id="KW-1185">Reference proteome</keyword>
<dbReference type="NCBIfam" id="TIGR01845">
    <property type="entry name" value="outer_NodT"/>
    <property type="match status" value="1"/>
</dbReference>